<dbReference type="RefSeq" id="XP_022471097.1">
    <property type="nucleotide sequence ID" value="XM_022622459.1"/>
</dbReference>
<proteinExistence type="predicted"/>
<reference evidence="1 2" key="1">
    <citation type="submission" date="2016-09" db="EMBL/GenBank/DDBJ databases">
        <authorList>
            <person name="Capua I."/>
            <person name="De Benedictis P."/>
            <person name="Joannis T."/>
            <person name="Lombin L.H."/>
            <person name="Cattoli G."/>
        </authorList>
    </citation>
    <scope>NUCLEOTIDE SEQUENCE [LARGE SCALE GENOMIC DNA]</scope>
    <source>
        <strain evidence="1 2">IMI 309357</strain>
    </source>
</reference>
<dbReference type="EMBL" id="MJBS01000110">
    <property type="protein sequence ID" value="OHE93933.1"/>
    <property type="molecule type" value="Genomic_DNA"/>
</dbReference>
<gene>
    <name evidence="1" type="ORF">CORC01_10832</name>
</gene>
<dbReference type="Proteomes" id="UP000176998">
    <property type="component" value="Unassembled WGS sequence"/>
</dbReference>
<dbReference type="AlphaFoldDB" id="A0A1G4AXX5"/>
<dbReference type="GeneID" id="34563969"/>
<accession>A0A1G4AXX5</accession>
<keyword evidence="2" id="KW-1185">Reference proteome</keyword>
<protein>
    <submittedName>
        <fullName evidence="1">Uncharacterized protein</fullName>
    </submittedName>
</protein>
<organism evidence="1 2">
    <name type="scientific">Colletotrichum orchidophilum</name>
    <dbReference type="NCBI Taxonomy" id="1209926"/>
    <lineage>
        <taxon>Eukaryota</taxon>
        <taxon>Fungi</taxon>
        <taxon>Dikarya</taxon>
        <taxon>Ascomycota</taxon>
        <taxon>Pezizomycotina</taxon>
        <taxon>Sordariomycetes</taxon>
        <taxon>Hypocreomycetidae</taxon>
        <taxon>Glomerellales</taxon>
        <taxon>Glomerellaceae</taxon>
        <taxon>Colletotrichum</taxon>
    </lineage>
</organism>
<evidence type="ECO:0000313" key="2">
    <source>
        <dbReference type="Proteomes" id="UP000176998"/>
    </source>
</evidence>
<sequence>MAPALAERFTQADWLEHGGHELRAGRPRPTWARLAATVQFGRGGSTFLFGRIAISFVVVNEAWGLQRNQAPQLPTLLSVQGPGRWRPVVMLNRACAANGSGAPLGQSPSTEYMTPSSDAPLAIRREGQREPLPGTGSLVAGQARDRGVHLL</sequence>
<comment type="caution">
    <text evidence="1">The sequence shown here is derived from an EMBL/GenBank/DDBJ whole genome shotgun (WGS) entry which is preliminary data.</text>
</comment>
<evidence type="ECO:0000313" key="1">
    <source>
        <dbReference type="EMBL" id="OHE93933.1"/>
    </source>
</evidence>
<name>A0A1G4AXX5_9PEZI</name>